<proteinExistence type="predicted"/>
<reference evidence="1" key="1">
    <citation type="journal article" date="2020" name="Nature">
        <title>Giant virus diversity and host interactions through global metagenomics.</title>
        <authorList>
            <person name="Schulz F."/>
            <person name="Roux S."/>
            <person name="Paez-Espino D."/>
            <person name="Jungbluth S."/>
            <person name="Walsh D.A."/>
            <person name="Denef V.J."/>
            <person name="McMahon K.D."/>
            <person name="Konstantinidis K.T."/>
            <person name="Eloe-Fadrosh E.A."/>
            <person name="Kyrpides N.C."/>
            <person name="Woyke T."/>
        </authorList>
    </citation>
    <scope>NUCLEOTIDE SEQUENCE</scope>
    <source>
        <strain evidence="1">GVMAG-M-3300009180-1</strain>
    </source>
</reference>
<sequence length="245" mass="28091">MSIYHQIFVNTSYDTPEQIDSLKKYMYTTKVEESVPIPIPILVPVAAKPAIVYPDKKDTLFWCLFIANNGLADYEAIRQGYSNIEIAEKQKIMTSIKSQPTKLKSTNVKLTNIAIQEIMSDIVTNATLTVSTMVAMSVFYNKRIILIKGKDFYINVCPLDEYKETIILVKKDKNDYGIDMDVTDEKIKQIETERICLSKHDRPLEAITNYTVEQLKNMAVRLGVDSTVRLTKMGLYQQLTIRSLW</sequence>
<dbReference type="AlphaFoldDB" id="A0A6C0F1D8"/>
<protein>
    <submittedName>
        <fullName evidence="1">Uncharacterized protein</fullName>
    </submittedName>
</protein>
<dbReference type="EMBL" id="MN739014">
    <property type="protein sequence ID" value="QHT35208.1"/>
    <property type="molecule type" value="Genomic_DNA"/>
</dbReference>
<evidence type="ECO:0000313" key="1">
    <source>
        <dbReference type="EMBL" id="QHT35208.1"/>
    </source>
</evidence>
<name>A0A6C0F1D8_9ZZZZ</name>
<organism evidence="1">
    <name type="scientific">viral metagenome</name>
    <dbReference type="NCBI Taxonomy" id="1070528"/>
    <lineage>
        <taxon>unclassified sequences</taxon>
        <taxon>metagenomes</taxon>
        <taxon>organismal metagenomes</taxon>
    </lineage>
</organism>
<accession>A0A6C0F1D8</accession>